<evidence type="ECO:0000313" key="3">
    <source>
        <dbReference type="Proteomes" id="UP000199352"/>
    </source>
</evidence>
<evidence type="ECO:0000313" key="2">
    <source>
        <dbReference type="EMBL" id="SEQ77041.1"/>
    </source>
</evidence>
<feature type="domain" description="PucR C-terminal helix-turn-helix" evidence="1">
    <location>
        <begin position="240"/>
        <end position="295"/>
    </location>
</feature>
<accession>A0A1H9IQJ0</accession>
<dbReference type="InterPro" id="IPR051448">
    <property type="entry name" value="CdaR-like_regulators"/>
</dbReference>
<name>A0A1H9IQJ0_9PSEU</name>
<dbReference type="RefSeq" id="WP_143116071.1">
    <property type="nucleotide sequence ID" value="NZ_FOFR01000005.1"/>
</dbReference>
<dbReference type="InterPro" id="IPR042070">
    <property type="entry name" value="PucR_C-HTH_sf"/>
</dbReference>
<evidence type="ECO:0000259" key="1">
    <source>
        <dbReference type="Pfam" id="PF13556"/>
    </source>
</evidence>
<reference evidence="3" key="1">
    <citation type="submission" date="2016-10" db="EMBL/GenBank/DDBJ databases">
        <authorList>
            <person name="Varghese N."/>
            <person name="Submissions S."/>
        </authorList>
    </citation>
    <scope>NUCLEOTIDE SEQUENCE [LARGE SCALE GENOMIC DNA]</scope>
    <source>
        <strain evidence="3">CGMCC 4.3525</strain>
    </source>
</reference>
<sequence>MLFDVGHLLHEEFLPVYRAAATGGGWEDAAETAAHRVGTRLAAAKLPVARVVAALRSADRALTGAMLDDGGDARALAAAGTALTAGLMAAFFTGEDGLADAVLAGSAPGGAAASYTVVSVRGAAVDKVVNAFRRRGTVLRSSSGHLLLPVAEVVALPLCREVCAELGGEVWLCVAERPAARVPLARREVDEVDGLVASLGRPPGVYRIDDVLFESAVAQTPEARDELTRVVAPLLGNAVLVETVLALIEADGNRAVAVKKLFIHRSTIDYRLWQVEQLTGLSPVNPRDLAVLGTAIGMSRAGARG</sequence>
<dbReference type="Gene3D" id="1.10.10.2840">
    <property type="entry name" value="PucR C-terminal helix-turn-helix domain"/>
    <property type="match status" value="1"/>
</dbReference>
<dbReference type="AlphaFoldDB" id="A0A1H9IQJ0"/>
<gene>
    <name evidence="2" type="ORF">SAMN05216188_10542</name>
</gene>
<organism evidence="2 3">
    <name type="scientific">Lentzea xinjiangensis</name>
    <dbReference type="NCBI Taxonomy" id="402600"/>
    <lineage>
        <taxon>Bacteria</taxon>
        <taxon>Bacillati</taxon>
        <taxon>Actinomycetota</taxon>
        <taxon>Actinomycetes</taxon>
        <taxon>Pseudonocardiales</taxon>
        <taxon>Pseudonocardiaceae</taxon>
        <taxon>Lentzea</taxon>
    </lineage>
</organism>
<dbReference type="Pfam" id="PF13556">
    <property type="entry name" value="HTH_30"/>
    <property type="match status" value="1"/>
</dbReference>
<dbReference type="Proteomes" id="UP000199352">
    <property type="component" value="Unassembled WGS sequence"/>
</dbReference>
<dbReference type="OrthoDB" id="3196285at2"/>
<dbReference type="EMBL" id="FOFR01000005">
    <property type="protein sequence ID" value="SEQ77041.1"/>
    <property type="molecule type" value="Genomic_DNA"/>
</dbReference>
<dbReference type="STRING" id="402600.SAMN05216188_10542"/>
<protein>
    <submittedName>
        <fullName evidence="2">PucR C-terminal helix-turn-helix domain-containing protein</fullName>
    </submittedName>
</protein>
<dbReference type="PANTHER" id="PTHR33744">
    <property type="entry name" value="CARBOHYDRATE DIACID REGULATOR"/>
    <property type="match status" value="1"/>
</dbReference>
<dbReference type="InterPro" id="IPR025736">
    <property type="entry name" value="PucR_C-HTH_dom"/>
</dbReference>
<keyword evidence="3" id="KW-1185">Reference proteome</keyword>
<proteinExistence type="predicted"/>